<organism evidence="2">
    <name type="scientific">bioreactor metagenome</name>
    <dbReference type="NCBI Taxonomy" id="1076179"/>
    <lineage>
        <taxon>unclassified sequences</taxon>
        <taxon>metagenomes</taxon>
        <taxon>ecological metagenomes</taxon>
    </lineage>
</organism>
<protein>
    <submittedName>
        <fullName evidence="2">Uncharacterized protein</fullName>
    </submittedName>
</protein>
<dbReference type="AlphaFoldDB" id="A0A645C2E5"/>
<accession>A0A645C2E5</accession>
<sequence length="124" mass="13432">MRRIDRQADPIGGHRDHDDQHAHREHGDHCLQHGQHGGALGGLFDGRQSDHRGGGQADRRCPGADRGPAESGHHGDRTTQHHTDRAGSDHHGPQPPVEQSAAPHRGVQQPETLGGRGDDRPEDP</sequence>
<gene>
    <name evidence="2" type="ORF">SDC9_118783</name>
</gene>
<evidence type="ECO:0000256" key="1">
    <source>
        <dbReference type="SAM" id="MobiDB-lite"/>
    </source>
</evidence>
<feature type="compositionally biased region" description="Basic and acidic residues" evidence="1">
    <location>
        <begin position="47"/>
        <end position="92"/>
    </location>
</feature>
<name>A0A645C2E5_9ZZZZ</name>
<reference evidence="2" key="1">
    <citation type="submission" date="2019-08" db="EMBL/GenBank/DDBJ databases">
        <authorList>
            <person name="Kucharzyk K."/>
            <person name="Murdoch R.W."/>
            <person name="Higgins S."/>
            <person name="Loffler F."/>
        </authorList>
    </citation>
    <scope>NUCLEOTIDE SEQUENCE</scope>
</reference>
<feature type="compositionally biased region" description="Gly residues" evidence="1">
    <location>
        <begin position="35"/>
        <end position="44"/>
    </location>
</feature>
<dbReference type="EMBL" id="VSSQ01024346">
    <property type="protein sequence ID" value="MPM71812.1"/>
    <property type="molecule type" value="Genomic_DNA"/>
</dbReference>
<proteinExistence type="predicted"/>
<evidence type="ECO:0000313" key="2">
    <source>
        <dbReference type="EMBL" id="MPM71812.1"/>
    </source>
</evidence>
<feature type="region of interest" description="Disordered" evidence="1">
    <location>
        <begin position="1"/>
        <end position="124"/>
    </location>
</feature>
<feature type="compositionally biased region" description="Basic and acidic residues" evidence="1">
    <location>
        <begin position="1"/>
        <end position="31"/>
    </location>
</feature>
<comment type="caution">
    <text evidence="2">The sequence shown here is derived from an EMBL/GenBank/DDBJ whole genome shotgun (WGS) entry which is preliminary data.</text>
</comment>